<dbReference type="Pfam" id="PF21900">
    <property type="entry name" value="DUF6920"/>
    <property type="match status" value="1"/>
</dbReference>
<comment type="caution">
    <text evidence="1">The sequence shown here is derived from an EMBL/GenBank/DDBJ whole genome shotgun (WGS) entry which is preliminary data.</text>
</comment>
<name>A0A9D4TEV0_CHLVU</name>
<organism evidence="1 2">
    <name type="scientific">Chlorella vulgaris</name>
    <name type="common">Green alga</name>
    <dbReference type="NCBI Taxonomy" id="3077"/>
    <lineage>
        <taxon>Eukaryota</taxon>
        <taxon>Viridiplantae</taxon>
        <taxon>Chlorophyta</taxon>
        <taxon>core chlorophytes</taxon>
        <taxon>Trebouxiophyceae</taxon>
        <taxon>Chlorellales</taxon>
        <taxon>Chlorellaceae</taxon>
        <taxon>Chlorella clade</taxon>
        <taxon>Chlorella</taxon>
    </lineage>
</organism>
<evidence type="ECO:0000313" key="2">
    <source>
        <dbReference type="Proteomes" id="UP001055712"/>
    </source>
</evidence>
<dbReference type="EMBL" id="SIDB01000014">
    <property type="protein sequence ID" value="KAI3423894.1"/>
    <property type="molecule type" value="Genomic_DNA"/>
</dbReference>
<reference evidence="1" key="1">
    <citation type="journal article" date="2019" name="Plant J.">
        <title>Chlorella vulgaris genome assembly and annotation reveals the molecular basis for metabolic acclimation to high light conditions.</title>
        <authorList>
            <person name="Cecchin M."/>
            <person name="Marcolungo L."/>
            <person name="Rossato M."/>
            <person name="Girolomoni L."/>
            <person name="Cosentino E."/>
            <person name="Cuine S."/>
            <person name="Li-Beisson Y."/>
            <person name="Delledonne M."/>
            <person name="Ballottari M."/>
        </authorList>
    </citation>
    <scope>NUCLEOTIDE SEQUENCE</scope>
    <source>
        <strain evidence="1">211/11P</strain>
    </source>
</reference>
<dbReference type="OrthoDB" id="10434718at2759"/>
<keyword evidence="2" id="KW-1185">Reference proteome</keyword>
<reference evidence="1" key="2">
    <citation type="submission" date="2020-11" db="EMBL/GenBank/DDBJ databases">
        <authorList>
            <person name="Cecchin M."/>
            <person name="Marcolungo L."/>
            <person name="Rossato M."/>
            <person name="Girolomoni L."/>
            <person name="Cosentino E."/>
            <person name="Cuine S."/>
            <person name="Li-Beisson Y."/>
            <person name="Delledonne M."/>
            <person name="Ballottari M."/>
        </authorList>
    </citation>
    <scope>NUCLEOTIDE SEQUENCE</scope>
    <source>
        <strain evidence="1">211/11P</strain>
        <tissue evidence="1">Whole cell</tissue>
    </source>
</reference>
<sequence length="211" mass="23452">MDEKGSWKECTATQRACPLEPAFVWTATANLAPLVTVKGCDSLVDNTGFCSWLLWGSVPAASGGGREVEQSLRLRWLAEAVCFPQALLPSRFLRWEAVEGQEQEAEAVLTYGGVCVRAIFRFDRFDRAASMRTRDFLRRRSNGTFDADGEWRVDYSGHMLFGLSRQGPVTHAELSTPLGIHIPTQINASWVFPDGTRFSSARFTIAKVTAE</sequence>
<dbReference type="InterPro" id="IPR054213">
    <property type="entry name" value="DUF6920"/>
</dbReference>
<evidence type="ECO:0000313" key="1">
    <source>
        <dbReference type="EMBL" id="KAI3423894.1"/>
    </source>
</evidence>
<proteinExistence type="predicted"/>
<accession>A0A9D4TEV0</accession>
<gene>
    <name evidence="1" type="ORF">D9Q98_009728</name>
</gene>
<dbReference type="Proteomes" id="UP001055712">
    <property type="component" value="Unassembled WGS sequence"/>
</dbReference>
<dbReference type="AlphaFoldDB" id="A0A9D4TEV0"/>
<protein>
    <submittedName>
        <fullName evidence="1">Uncharacterized protein</fullName>
    </submittedName>
</protein>